<keyword evidence="2" id="KW-0067">ATP-binding</keyword>
<dbReference type="RefSeq" id="WP_379013172.1">
    <property type="nucleotide sequence ID" value="NZ_JBHSDC010000012.1"/>
</dbReference>
<reference evidence="3" key="1">
    <citation type="journal article" date="2019" name="Int. J. Syst. Evol. Microbiol.">
        <title>The Global Catalogue of Microorganisms (GCM) 10K type strain sequencing project: providing services to taxonomists for standard genome sequencing and annotation.</title>
        <authorList>
            <consortium name="The Broad Institute Genomics Platform"/>
            <consortium name="The Broad Institute Genome Sequencing Center for Infectious Disease"/>
            <person name="Wu L."/>
            <person name="Ma J."/>
        </authorList>
    </citation>
    <scope>NUCLEOTIDE SEQUENCE [LARGE SCALE GENOMIC DNA]</scope>
    <source>
        <strain evidence="3">CECT 8010</strain>
    </source>
</reference>
<feature type="region of interest" description="Disordered" evidence="1">
    <location>
        <begin position="1"/>
        <end position="33"/>
    </location>
</feature>
<evidence type="ECO:0000313" key="2">
    <source>
        <dbReference type="EMBL" id="MFC4231625.1"/>
    </source>
</evidence>
<proteinExistence type="predicted"/>
<dbReference type="Pfam" id="PF13555">
    <property type="entry name" value="AAA_29"/>
    <property type="match status" value="1"/>
</dbReference>
<gene>
    <name evidence="2" type="ORF">ACFOW1_06975</name>
</gene>
<evidence type="ECO:0000313" key="3">
    <source>
        <dbReference type="Proteomes" id="UP001595906"/>
    </source>
</evidence>
<sequence>MAPRLRVFAGPNGSGKSTIIDAVNRQNHPKEVH</sequence>
<keyword evidence="2" id="KW-0547">Nucleotide-binding</keyword>
<keyword evidence="3" id="KW-1185">Reference proteome</keyword>
<dbReference type="Gene3D" id="3.40.50.300">
    <property type="entry name" value="P-loop containing nucleotide triphosphate hydrolases"/>
    <property type="match status" value="1"/>
</dbReference>
<evidence type="ECO:0000256" key="1">
    <source>
        <dbReference type="SAM" id="MobiDB-lite"/>
    </source>
</evidence>
<dbReference type="EMBL" id="JBHSDC010000012">
    <property type="protein sequence ID" value="MFC4231625.1"/>
    <property type="molecule type" value="Genomic_DNA"/>
</dbReference>
<accession>A0ABV8PXW0</accession>
<organism evidence="2 3">
    <name type="scientific">Parasediminibacterium paludis</name>
    <dbReference type="NCBI Taxonomy" id="908966"/>
    <lineage>
        <taxon>Bacteria</taxon>
        <taxon>Pseudomonadati</taxon>
        <taxon>Bacteroidota</taxon>
        <taxon>Chitinophagia</taxon>
        <taxon>Chitinophagales</taxon>
        <taxon>Chitinophagaceae</taxon>
        <taxon>Parasediminibacterium</taxon>
    </lineage>
</organism>
<dbReference type="SUPFAM" id="SSF52540">
    <property type="entry name" value="P-loop containing nucleoside triphosphate hydrolases"/>
    <property type="match status" value="1"/>
</dbReference>
<protein>
    <submittedName>
        <fullName evidence="2">ATP-binding protein</fullName>
    </submittedName>
</protein>
<dbReference type="GO" id="GO:0005524">
    <property type="term" value="F:ATP binding"/>
    <property type="evidence" value="ECO:0007669"/>
    <property type="project" value="UniProtKB-KW"/>
</dbReference>
<dbReference type="Proteomes" id="UP001595906">
    <property type="component" value="Unassembled WGS sequence"/>
</dbReference>
<dbReference type="InterPro" id="IPR027417">
    <property type="entry name" value="P-loop_NTPase"/>
</dbReference>
<comment type="caution">
    <text evidence="2">The sequence shown here is derived from an EMBL/GenBank/DDBJ whole genome shotgun (WGS) entry which is preliminary data.</text>
</comment>
<name>A0ABV8PXW0_9BACT</name>